<dbReference type="AlphaFoldDB" id="A0AAU7DNW9"/>
<evidence type="ECO:0000313" key="4">
    <source>
        <dbReference type="EMBL" id="XBH18987.1"/>
    </source>
</evidence>
<organism evidence="4">
    <name type="scientific">Telmatobacter sp. DSM 110680</name>
    <dbReference type="NCBI Taxonomy" id="3036704"/>
    <lineage>
        <taxon>Bacteria</taxon>
        <taxon>Pseudomonadati</taxon>
        <taxon>Acidobacteriota</taxon>
        <taxon>Terriglobia</taxon>
        <taxon>Terriglobales</taxon>
        <taxon>Acidobacteriaceae</taxon>
        <taxon>Telmatobacter</taxon>
    </lineage>
</organism>
<dbReference type="EMBL" id="CP121196">
    <property type="protein sequence ID" value="XBH18987.1"/>
    <property type="molecule type" value="Genomic_DNA"/>
</dbReference>
<dbReference type="Pfam" id="PF04892">
    <property type="entry name" value="VanZ"/>
    <property type="match status" value="1"/>
</dbReference>
<evidence type="ECO:0000256" key="2">
    <source>
        <dbReference type="SAM" id="Phobius"/>
    </source>
</evidence>
<name>A0AAU7DNW9_9BACT</name>
<feature type="transmembrane region" description="Helical" evidence="2">
    <location>
        <begin position="139"/>
        <end position="156"/>
    </location>
</feature>
<gene>
    <name evidence="4" type="ORF">P8935_06640</name>
</gene>
<dbReference type="RefSeq" id="WP_348264203.1">
    <property type="nucleotide sequence ID" value="NZ_CP121196.1"/>
</dbReference>
<keyword evidence="2" id="KW-0472">Membrane</keyword>
<dbReference type="NCBIfam" id="NF037970">
    <property type="entry name" value="vanZ_1"/>
    <property type="match status" value="1"/>
</dbReference>
<accession>A0AAU7DNW9</accession>
<protein>
    <submittedName>
        <fullName evidence="4">VanZ family protein</fullName>
    </submittedName>
</protein>
<proteinExistence type="predicted"/>
<feature type="transmembrane region" description="Helical" evidence="2">
    <location>
        <begin position="176"/>
        <end position="194"/>
    </location>
</feature>
<feature type="domain" description="VanZ-like" evidence="3">
    <location>
        <begin position="93"/>
        <end position="192"/>
    </location>
</feature>
<evidence type="ECO:0000256" key="1">
    <source>
        <dbReference type="SAM" id="MobiDB-lite"/>
    </source>
</evidence>
<evidence type="ECO:0000259" key="3">
    <source>
        <dbReference type="Pfam" id="PF04892"/>
    </source>
</evidence>
<keyword evidence="2" id="KW-1133">Transmembrane helix</keyword>
<keyword evidence="2" id="KW-0812">Transmembrane</keyword>
<feature type="region of interest" description="Disordered" evidence="1">
    <location>
        <begin position="26"/>
        <end position="48"/>
    </location>
</feature>
<feature type="transmembrane region" description="Helical" evidence="2">
    <location>
        <begin position="61"/>
        <end position="82"/>
    </location>
</feature>
<sequence length="206" mass="22985">MLPITRGASVRFSADLPVASRHGLQTPNTTGEHFHLPAPDKQPESRGPYQGRRTLKYWISAWWPVAVGICVIALESTALFGADNTSGPLRRVWEFIFGQVTNQRWEFLHHYIRKTGHFVGYGTMGVLWLRALWMSLPRAGFLVDATLALLGTALVASADEFHQSFLPNRTGVPSDVLLDCCGAVALLLITYVILRLRAPKRFARET</sequence>
<dbReference type="InterPro" id="IPR006976">
    <property type="entry name" value="VanZ-like"/>
</dbReference>
<reference evidence="4" key="1">
    <citation type="submission" date="2023-03" db="EMBL/GenBank/DDBJ databases">
        <title>Edaphobacter sp.</title>
        <authorList>
            <person name="Huber K.J."/>
            <person name="Papendorf J."/>
            <person name="Pilke C."/>
            <person name="Bunk B."/>
            <person name="Sproeer C."/>
            <person name="Pester M."/>
        </authorList>
    </citation>
    <scope>NUCLEOTIDE SEQUENCE</scope>
    <source>
        <strain evidence="4">DSM 110680</strain>
    </source>
</reference>